<dbReference type="OMA" id="IGGHATW"/>
<accession>A0A803L2S9</accession>
<dbReference type="Gramene" id="AUR62006168-RA">
    <property type="protein sequence ID" value="AUR62006168-RA:cds"/>
    <property type="gene ID" value="AUR62006168"/>
</dbReference>
<dbReference type="FunFam" id="3.40.50.1820:FF:000270">
    <property type="entry name" value="Alpha/beta-Hydrolases superfamily protein"/>
    <property type="match status" value="1"/>
</dbReference>
<dbReference type="InterPro" id="IPR029058">
    <property type="entry name" value="AB_hydrolase_fold"/>
</dbReference>
<dbReference type="PANTHER" id="PTHR45763">
    <property type="entry name" value="HYDROLASE, ALPHA/BETA FOLD FAMILY PROTEIN, EXPRESSED-RELATED"/>
    <property type="match status" value="1"/>
</dbReference>
<dbReference type="InterPro" id="IPR000073">
    <property type="entry name" value="AB_hydrolase_1"/>
</dbReference>
<feature type="compositionally biased region" description="Acidic residues" evidence="1">
    <location>
        <begin position="13"/>
        <end position="28"/>
    </location>
</feature>
<dbReference type="Gene3D" id="3.40.50.1820">
    <property type="entry name" value="alpha/beta hydrolase"/>
    <property type="match status" value="1"/>
</dbReference>
<dbReference type="AlphaFoldDB" id="A0A803L2S9"/>
<proteinExistence type="predicted"/>
<sequence length="407" mass="46145">KIVRQSAPNVSCDGEDDDNDEDNDDDDTEAKGKARNELRSGAAMEVDQKLDLSVARIGERLVKEKAEKKEKGGRESEFGDLELAIRPPPPKICGSPGGPPITAPRIKLRDGRHLAYKEYGVPRDEAKHKFIFVHGFDSCRHHAAVATELSPDLFESLSIYIVSFDRPGYGESDPHPKRTVKSTIFDIEELADQLNLGPKFYVIGYSMGGQLIWGCLKYIPHRLAGATFLSPVFQFWWTSLPANITKELSGRASIWDVLSGTVPYYLPWLTYWWQTQKIFPTSSVIAHSDHLFSVQDRELISKFERKDYKDQVRQQGEYESIHQDMNVAFGKWEFDPMELANPFPNGEGKVHLWQGDDDRLVPVVMQRYTAQRLPWINYHEIPGAGHLFPFAPGMNDAIIKAQLSVEN</sequence>
<dbReference type="EnsemblPlants" id="AUR62006168-RA">
    <property type="protein sequence ID" value="AUR62006168-RA:cds"/>
    <property type="gene ID" value="AUR62006168"/>
</dbReference>
<name>A0A803L2S9_CHEQI</name>
<organism evidence="3 4">
    <name type="scientific">Chenopodium quinoa</name>
    <name type="common">Quinoa</name>
    <dbReference type="NCBI Taxonomy" id="63459"/>
    <lineage>
        <taxon>Eukaryota</taxon>
        <taxon>Viridiplantae</taxon>
        <taxon>Streptophyta</taxon>
        <taxon>Embryophyta</taxon>
        <taxon>Tracheophyta</taxon>
        <taxon>Spermatophyta</taxon>
        <taxon>Magnoliopsida</taxon>
        <taxon>eudicotyledons</taxon>
        <taxon>Gunneridae</taxon>
        <taxon>Pentapetalae</taxon>
        <taxon>Caryophyllales</taxon>
        <taxon>Chenopodiaceae</taxon>
        <taxon>Chenopodioideae</taxon>
        <taxon>Atripliceae</taxon>
        <taxon>Chenopodium</taxon>
    </lineage>
</organism>
<keyword evidence="4" id="KW-1185">Reference proteome</keyword>
<feature type="region of interest" description="Disordered" evidence="1">
    <location>
        <begin position="1"/>
        <end position="45"/>
    </location>
</feature>
<reference evidence="3" key="2">
    <citation type="submission" date="2021-03" db="UniProtKB">
        <authorList>
            <consortium name="EnsemblPlants"/>
        </authorList>
    </citation>
    <scope>IDENTIFICATION</scope>
</reference>
<feature type="domain" description="AB hydrolase-1" evidence="2">
    <location>
        <begin position="131"/>
        <end position="390"/>
    </location>
</feature>
<dbReference type="PANTHER" id="PTHR45763:SF51">
    <property type="entry name" value="ALPHA_BETA-HYDROLASES SUPERFAMILY PROTEIN"/>
    <property type="match status" value="1"/>
</dbReference>
<feature type="compositionally biased region" description="Basic and acidic residues" evidence="1">
    <location>
        <begin position="29"/>
        <end position="38"/>
    </location>
</feature>
<protein>
    <recommendedName>
        <fullName evidence="2">AB hydrolase-1 domain-containing protein</fullName>
    </recommendedName>
</protein>
<evidence type="ECO:0000313" key="3">
    <source>
        <dbReference type="EnsemblPlants" id="AUR62006168-RA:cds"/>
    </source>
</evidence>
<evidence type="ECO:0000313" key="4">
    <source>
        <dbReference type="Proteomes" id="UP000596660"/>
    </source>
</evidence>
<dbReference type="Pfam" id="PF12697">
    <property type="entry name" value="Abhydrolase_6"/>
    <property type="match status" value="1"/>
</dbReference>
<reference evidence="3" key="1">
    <citation type="journal article" date="2017" name="Nature">
        <title>The genome of Chenopodium quinoa.</title>
        <authorList>
            <person name="Jarvis D.E."/>
            <person name="Ho Y.S."/>
            <person name="Lightfoot D.J."/>
            <person name="Schmoeckel S.M."/>
            <person name="Li B."/>
            <person name="Borm T.J.A."/>
            <person name="Ohyanagi H."/>
            <person name="Mineta K."/>
            <person name="Michell C.T."/>
            <person name="Saber N."/>
            <person name="Kharbatia N.M."/>
            <person name="Rupper R.R."/>
            <person name="Sharp A.R."/>
            <person name="Dally N."/>
            <person name="Boughton B.A."/>
            <person name="Woo Y.H."/>
            <person name="Gao G."/>
            <person name="Schijlen E.G.W.M."/>
            <person name="Guo X."/>
            <person name="Momin A.A."/>
            <person name="Negrao S."/>
            <person name="Al-Babili S."/>
            <person name="Gehring C."/>
            <person name="Roessner U."/>
            <person name="Jung C."/>
            <person name="Murphy K."/>
            <person name="Arold S.T."/>
            <person name="Gojobori T."/>
            <person name="van der Linden C.G."/>
            <person name="van Loo E.N."/>
            <person name="Jellen E.N."/>
            <person name="Maughan P.J."/>
            <person name="Tester M."/>
        </authorList>
    </citation>
    <scope>NUCLEOTIDE SEQUENCE [LARGE SCALE GENOMIC DNA]</scope>
    <source>
        <strain evidence="3">cv. PI 614886</strain>
    </source>
</reference>
<dbReference type="Proteomes" id="UP000596660">
    <property type="component" value="Unplaced"/>
</dbReference>
<evidence type="ECO:0000259" key="2">
    <source>
        <dbReference type="Pfam" id="PF12697"/>
    </source>
</evidence>
<dbReference type="SUPFAM" id="SSF53474">
    <property type="entry name" value="alpha/beta-Hydrolases"/>
    <property type="match status" value="1"/>
</dbReference>
<evidence type="ECO:0000256" key="1">
    <source>
        <dbReference type="SAM" id="MobiDB-lite"/>
    </source>
</evidence>